<evidence type="ECO:0000259" key="15">
    <source>
        <dbReference type="Pfam" id="PF10458"/>
    </source>
</evidence>
<dbReference type="InterPro" id="IPR019499">
    <property type="entry name" value="Val-tRNA_synth_tRNA-bd"/>
</dbReference>
<evidence type="ECO:0000256" key="10">
    <source>
        <dbReference type="ARBA" id="ARBA00047552"/>
    </source>
</evidence>
<dbReference type="GO" id="GO:0002161">
    <property type="term" value="F:aminoacyl-tRNA deacylase activity"/>
    <property type="evidence" value="ECO:0007669"/>
    <property type="project" value="InterPro"/>
</dbReference>
<evidence type="ECO:0000259" key="14">
    <source>
        <dbReference type="Pfam" id="PF08264"/>
    </source>
</evidence>
<dbReference type="InterPro" id="IPR009080">
    <property type="entry name" value="tRNAsynth_Ia_anticodon-bd"/>
</dbReference>
<dbReference type="Gene3D" id="3.90.740.10">
    <property type="entry name" value="Valyl/Leucyl/Isoleucyl-tRNA synthetase, editing domain"/>
    <property type="match status" value="2"/>
</dbReference>
<keyword evidence="9 12" id="KW-0030">Aminoacyl-tRNA synthetase</keyword>
<accession>J3TYX7</accession>
<dbReference type="Pfam" id="PF00133">
    <property type="entry name" value="tRNA-synt_1"/>
    <property type="match status" value="1"/>
</dbReference>
<dbReference type="PATRIC" id="fig|134287.3.peg.324"/>
<keyword evidence="17" id="KW-1185">Reference proteome</keyword>
<dbReference type="Proteomes" id="UP000003937">
    <property type="component" value="Chromosome"/>
</dbReference>
<dbReference type="GO" id="GO:0006438">
    <property type="term" value="P:valyl-tRNA aminoacylation"/>
    <property type="evidence" value="ECO:0007669"/>
    <property type="project" value="UniProtKB-UniRule"/>
</dbReference>
<comment type="subunit">
    <text evidence="2 12">Monomer.</text>
</comment>
<evidence type="ECO:0000256" key="9">
    <source>
        <dbReference type="ARBA" id="ARBA00023146"/>
    </source>
</evidence>
<dbReference type="SUPFAM" id="SSF52374">
    <property type="entry name" value="Nucleotidylyl transferase"/>
    <property type="match status" value="1"/>
</dbReference>
<feature type="binding site" evidence="12">
    <location>
        <position position="557"/>
    </location>
    <ligand>
        <name>ATP</name>
        <dbReference type="ChEBI" id="CHEBI:30616"/>
    </ligand>
</feature>
<name>J3TYX7_9ENTR</name>
<dbReference type="InterPro" id="IPR037118">
    <property type="entry name" value="Val-tRNA_synth_C_sf"/>
</dbReference>
<dbReference type="Gene3D" id="1.10.730.10">
    <property type="entry name" value="Isoleucyl-tRNA Synthetase, Domain 1"/>
    <property type="match status" value="1"/>
</dbReference>
<keyword evidence="8 12" id="KW-0175">Coiled coil</keyword>
<comment type="catalytic activity">
    <reaction evidence="10 12">
        <text>tRNA(Val) + L-valine + ATP = L-valyl-tRNA(Val) + AMP + diphosphate</text>
        <dbReference type="Rhea" id="RHEA:10704"/>
        <dbReference type="Rhea" id="RHEA-COMP:9672"/>
        <dbReference type="Rhea" id="RHEA-COMP:9708"/>
        <dbReference type="ChEBI" id="CHEBI:30616"/>
        <dbReference type="ChEBI" id="CHEBI:33019"/>
        <dbReference type="ChEBI" id="CHEBI:57762"/>
        <dbReference type="ChEBI" id="CHEBI:78442"/>
        <dbReference type="ChEBI" id="CHEBI:78537"/>
        <dbReference type="ChEBI" id="CHEBI:456215"/>
        <dbReference type="EC" id="6.1.1.9"/>
    </reaction>
</comment>
<dbReference type="GO" id="GO:0004832">
    <property type="term" value="F:valine-tRNA ligase activity"/>
    <property type="evidence" value="ECO:0007669"/>
    <property type="project" value="UniProtKB-UniRule"/>
</dbReference>
<dbReference type="Pfam" id="PF08264">
    <property type="entry name" value="Anticodon_1"/>
    <property type="match status" value="1"/>
</dbReference>
<dbReference type="FunFam" id="3.90.740.10:FF:000003">
    <property type="entry name" value="Valine--tRNA ligase"/>
    <property type="match status" value="1"/>
</dbReference>
<dbReference type="GO" id="GO:0005524">
    <property type="term" value="F:ATP binding"/>
    <property type="evidence" value="ECO:0007669"/>
    <property type="project" value="UniProtKB-UniRule"/>
</dbReference>
<dbReference type="RefSeq" id="WP_014888937.1">
    <property type="nucleotide sequence ID" value="NC_018420.1"/>
</dbReference>
<evidence type="ECO:0000256" key="2">
    <source>
        <dbReference type="ARBA" id="ARBA00011245"/>
    </source>
</evidence>
<dbReference type="STRING" id="134287.A35E_00337"/>
<evidence type="ECO:0000256" key="8">
    <source>
        <dbReference type="ARBA" id="ARBA00023054"/>
    </source>
</evidence>
<feature type="domain" description="Aminoacyl-tRNA synthetase class Ia" evidence="13">
    <location>
        <begin position="14"/>
        <end position="631"/>
    </location>
</feature>
<evidence type="ECO:0000259" key="13">
    <source>
        <dbReference type="Pfam" id="PF00133"/>
    </source>
</evidence>
<dbReference type="FunFam" id="3.40.50.620:FF:000146">
    <property type="entry name" value="Valine--tRNA ligase"/>
    <property type="match status" value="1"/>
</dbReference>
<dbReference type="EMBL" id="CP003547">
    <property type="protein sequence ID" value="AFP85640.1"/>
    <property type="molecule type" value="Genomic_DNA"/>
</dbReference>
<feature type="domain" description="Valyl-tRNA synthetase tRNA-binding arm" evidence="15">
    <location>
        <begin position="888"/>
        <end position="945"/>
    </location>
</feature>
<dbReference type="Pfam" id="PF10458">
    <property type="entry name" value="Val_tRNA-synt_C"/>
    <property type="match status" value="1"/>
</dbReference>
<evidence type="ECO:0000256" key="1">
    <source>
        <dbReference type="ARBA" id="ARBA00004496"/>
    </source>
</evidence>
<keyword evidence="6 12" id="KW-0067">ATP-binding</keyword>
<evidence type="ECO:0000256" key="11">
    <source>
        <dbReference type="ARBA" id="ARBA00060830"/>
    </source>
</evidence>
<comment type="subcellular location">
    <subcellularLocation>
        <location evidence="1 12">Cytoplasm</location>
    </subcellularLocation>
</comment>
<dbReference type="InterPro" id="IPR002300">
    <property type="entry name" value="aa-tRNA-synth_Ia"/>
</dbReference>
<sequence>MDKTYNPKNIEQPLYEKWEQKGYFKPNNHRMQNSYCIMIPPPNVTGSLHMGHAFQQTIMDTLIRYHRMQGKNTLWQVGTDHAGIATQMVVERKIAHEEGKTRHDYGRDAFIKKIWCWKEKTGKTITNQMRRLGNSIDWQRERFTMDERFSNSVNEVFVRLYEENLIYRGQRLVNWDPKLGTVVSDLEVESRLSKGSMWYLRYYLSDGVKTMDGLDYLVVATTRPETVLGDTAVAVHPEDPRYSNLIGNFVNLPLVGRRIPIIADKYVVKTTGTGCVKITPAHDFNDYEVGKRHLLPMINIFTLNGTVRESGEVFDSFGKPSDLVSGEIPKNFRGLDRFSARKEIVEEFNRLGLLLDIKDHDVMLPYSDRGGVVIEPMLTIQWYIRMEPLAKVALEAVKKGEIQFVPKQYENIYFRWMYDIRDWCISRQLWWGHRIPAWYDSLGRVYVGRSEEEIRKQHQIKNDVALCQDKDVLDTWFSSGLWTFSTLGWPENTNALRNFHPTNVIVSGFDIIFFWIARMVMLTMHFIKDEDGNPQVPFKTVYITGLIRDEFGEKMSKSKGNTIDPLDIVDGISLTDLIKKRTRNMMQPKLAKKIRKLTAQQFPYGIKAYGTDALRFTMLILASTSRDINWDMKRLEGYRNFCNKLWNASRFVLLNTKQQDCGFQGGSKVLSLADYWIQVEFNKIVKEFRQALDNYRFDLAASLLYEFIWNEFCGWYLEATKLLLNESIDIKKLRGTRYTLITMLDAILHLAHPMIPFITEKIWYQVKNITKHDGDTLMLQAFPSCDVSMVDSNACVDFMWIKKIVIVIRTVRVKMNIPTTKPIAVLLRNASTSVVRRVNENMDLIISLAKLKSLTFVLSEDECPAVIIEIIDGAELLIVMESSVDKDIELDRLEQEFMRLNKEIDRIKAKLGNQGFISYAPEAVVMKERDKLKTYQESIKKLQEQKVFFSGL</sequence>
<dbReference type="NCBIfam" id="NF004349">
    <property type="entry name" value="PRK05729.1"/>
    <property type="match status" value="1"/>
</dbReference>
<dbReference type="CDD" id="cd00817">
    <property type="entry name" value="ValRS_core"/>
    <property type="match status" value="1"/>
</dbReference>
<dbReference type="InterPro" id="IPR010978">
    <property type="entry name" value="tRNA-bd_arm"/>
</dbReference>
<evidence type="ECO:0000313" key="16">
    <source>
        <dbReference type="EMBL" id="AFP85640.1"/>
    </source>
</evidence>
<dbReference type="Gene3D" id="3.40.50.620">
    <property type="entry name" value="HUPs"/>
    <property type="match status" value="2"/>
</dbReference>
<dbReference type="CDD" id="cd07962">
    <property type="entry name" value="Anticodon_Ia_Val"/>
    <property type="match status" value="1"/>
</dbReference>
<evidence type="ECO:0000256" key="7">
    <source>
        <dbReference type="ARBA" id="ARBA00022917"/>
    </source>
</evidence>
<keyword evidence="3 12" id="KW-0963">Cytoplasm</keyword>
<feature type="coiled-coil region" evidence="12">
    <location>
        <begin position="883"/>
        <end position="945"/>
    </location>
</feature>
<dbReference type="PRINTS" id="PR00986">
    <property type="entry name" value="TRNASYNTHVAL"/>
</dbReference>
<dbReference type="PANTHER" id="PTHR11946:SF93">
    <property type="entry name" value="VALINE--TRNA LIGASE, CHLOROPLASTIC_MITOCHONDRIAL 2"/>
    <property type="match status" value="1"/>
</dbReference>
<evidence type="ECO:0000256" key="6">
    <source>
        <dbReference type="ARBA" id="ARBA00022840"/>
    </source>
</evidence>
<dbReference type="EC" id="6.1.1.9" evidence="12"/>
<evidence type="ECO:0000256" key="5">
    <source>
        <dbReference type="ARBA" id="ARBA00022741"/>
    </source>
</evidence>
<dbReference type="InterPro" id="IPR033705">
    <property type="entry name" value="Anticodon_Ia_Val"/>
</dbReference>
<dbReference type="AlphaFoldDB" id="J3TYX7"/>
<dbReference type="FunFam" id="1.10.287.380:FF:000001">
    <property type="entry name" value="Valine--tRNA ligase"/>
    <property type="match status" value="1"/>
</dbReference>
<dbReference type="InterPro" id="IPR009008">
    <property type="entry name" value="Val/Leu/Ile-tRNA-synth_edit"/>
</dbReference>
<keyword evidence="4 12" id="KW-0436">Ligase</keyword>
<dbReference type="HAMAP" id="MF_02004">
    <property type="entry name" value="Val_tRNA_synth_type1"/>
    <property type="match status" value="1"/>
</dbReference>
<evidence type="ECO:0000256" key="3">
    <source>
        <dbReference type="ARBA" id="ARBA00022490"/>
    </source>
</evidence>
<protein>
    <recommendedName>
        <fullName evidence="12">Valine--tRNA ligase</fullName>
        <ecNumber evidence="12">6.1.1.9</ecNumber>
    </recommendedName>
    <alternativeName>
        <fullName evidence="12">Valyl-tRNA synthetase</fullName>
        <shortName evidence="12">ValRS</shortName>
    </alternativeName>
</protein>
<keyword evidence="7 12" id="KW-0648">Protein biosynthesis</keyword>
<keyword evidence="5 12" id="KW-0547">Nucleotide-binding</keyword>
<comment type="domain">
    <text evidence="12">ValRS has two distinct active sites: one for aminoacylation and one for editing. The misactivated threonine is translocated from the active site to the editing site.</text>
</comment>
<dbReference type="SUPFAM" id="SSF50677">
    <property type="entry name" value="ValRS/IleRS/LeuRS editing domain"/>
    <property type="match status" value="1"/>
</dbReference>
<comment type="function">
    <text evidence="12">Catalyzes the attachment of valine to tRNA(Val). As ValRS can inadvertently accommodate and process structurally similar amino acids such as threonine, to avoid such errors, it has a 'posttransfer' editing activity that hydrolyzes mischarged Thr-tRNA(Val) in a tRNA-dependent manner.</text>
</comment>
<evidence type="ECO:0000256" key="12">
    <source>
        <dbReference type="HAMAP-Rule" id="MF_02004"/>
    </source>
</evidence>
<dbReference type="PROSITE" id="PS00178">
    <property type="entry name" value="AA_TRNA_LIGASE_I"/>
    <property type="match status" value="1"/>
</dbReference>
<proteinExistence type="inferred from homology"/>
<dbReference type="FunFam" id="3.40.50.620:FF:000032">
    <property type="entry name" value="Valine--tRNA ligase"/>
    <property type="match status" value="1"/>
</dbReference>
<dbReference type="KEGG" id="sehc:A35E_00337"/>
<comment type="similarity">
    <text evidence="11 12">Belongs to the class-I aminoacyl-tRNA synthetase family. ValS type 1 subfamily.</text>
</comment>
<dbReference type="OrthoDB" id="9810365at2"/>
<feature type="domain" description="Methionyl/Valyl/Leucyl/Isoleucyl-tRNA synthetase anticodon-binding" evidence="14">
    <location>
        <begin position="674"/>
        <end position="825"/>
    </location>
</feature>
<dbReference type="Gene3D" id="1.10.287.380">
    <property type="entry name" value="Valyl-tRNA synthetase, C-terminal domain"/>
    <property type="match status" value="1"/>
</dbReference>
<feature type="short sequence motif" description="'KMSKS' region" evidence="12">
    <location>
        <begin position="554"/>
        <end position="558"/>
    </location>
</feature>
<dbReference type="GO" id="GO:0005829">
    <property type="term" value="C:cytosol"/>
    <property type="evidence" value="ECO:0007669"/>
    <property type="project" value="TreeGrafter"/>
</dbReference>
<feature type="short sequence motif" description="'HIGH' region" evidence="12">
    <location>
        <begin position="42"/>
        <end position="52"/>
    </location>
</feature>
<reference evidence="16 17" key="1">
    <citation type="journal article" date="2012" name="Mol. Biol. Evol.">
        <title>Genome reduction and co-evolution between the primary and secondary bacterial symbionts of psyllids.</title>
        <authorList>
            <person name="Sloan D.B."/>
            <person name="Moran N.A."/>
        </authorList>
    </citation>
    <scope>NUCLEOTIDE SEQUENCE [LARGE SCALE GENOMIC DNA]</scope>
    <source>
        <strain evidence="16">Hcub_S</strain>
    </source>
</reference>
<comment type="domain">
    <text evidence="12">The C-terminal coiled-coil domain is crucial for aminoacylation activity.</text>
</comment>
<dbReference type="InterPro" id="IPR014729">
    <property type="entry name" value="Rossmann-like_a/b/a_fold"/>
</dbReference>
<dbReference type="InterPro" id="IPR013155">
    <property type="entry name" value="M/V/L/I-tRNA-synth_anticd-bd"/>
</dbReference>
<evidence type="ECO:0000256" key="4">
    <source>
        <dbReference type="ARBA" id="ARBA00022598"/>
    </source>
</evidence>
<evidence type="ECO:0000313" key="17">
    <source>
        <dbReference type="Proteomes" id="UP000003937"/>
    </source>
</evidence>
<dbReference type="HOGENOM" id="CLU_001493_0_2_6"/>
<dbReference type="PANTHER" id="PTHR11946">
    <property type="entry name" value="VALYL-TRNA SYNTHETASES"/>
    <property type="match status" value="1"/>
</dbReference>
<dbReference type="FunFam" id="3.90.740.10:FF:000004">
    <property type="entry name" value="Valine--tRNA ligase"/>
    <property type="match status" value="1"/>
</dbReference>
<gene>
    <name evidence="12" type="primary">valS</name>
    <name evidence="16" type="ORF">A35E_00337</name>
</gene>
<dbReference type="SUPFAM" id="SSF46589">
    <property type="entry name" value="tRNA-binding arm"/>
    <property type="match status" value="1"/>
</dbReference>
<dbReference type="InterPro" id="IPR001412">
    <property type="entry name" value="aa-tRNA-synth_I_CS"/>
</dbReference>
<organism evidence="16 17">
    <name type="scientific">secondary endosymbiont of Heteropsylla cubana</name>
    <dbReference type="NCBI Taxonomy" id="134287"/>
    <lineage>
        <taxon>Bacteria</taxon>
        <taxon>Pseudomonadati</taxon>
        <taxon>Pseudomonadota</taxon>
        <taxon>Gammaproteobacteria</taxon>
        <taxon>Enterobacterales</taxon>
        <taxon>Enterobacteriaceae</taxon>
        <taxon>aphid secondary symbionts</taxon>
    </lineage>
</organism>
<dbReference type="NCBIfam" id="TIGR00422">
    <property type="entry name" value="valS"/>
    <property type="match status" value="1"/>
</dbReference>
<dbReference type="InterPro" id="IPR002303">
    <property type="entry name" value="Valyl-tRNA_ligase"/>
</dbReference>
<dbReference type="SUPFAM" id="SSF47323">
    <property type="entry name" value="Anticodon-binding domain of a subclass of class I aminoacyl-tRNA synthetases"/>
    <property type="match status" value="1"/>
</dbReference>